<evidence type="ECO:0000256" key="2">
    <source>
        <dbReference type="ARBA" id="ARBA00008711"/>
    </source>
</evidence>
<keyword evidence="5 9" id="KW-0808">Transferase</keyword>
<keyword evidence="13" id="KW-1185">Reference proteome</keyword>
<evidence type="ECO:0000313" key="12">
    <source>
        <dbReference type="EMBL" id="GEK16890.1"/>
    </source>
</evidence>
<comment type="catalytic activity">
    <reaction evidence="1 9">
        <text>a 4-O-methyl-thymidine in DNA + L-cysteinyl-[protein] = a thymidine in DNA + S-methyl-L-cysteinyl-[protein]</text>
        <dbReference type="Rhea" id="RHEA:53428"/>
        <dbReference type="Rhea" id="RHEA-COMP:10131"/>
        <dbReference type="Rhea" id="RHEA-COMP:10132"/>
        <dbReference type="Rhea" id="RHEA-COMP:13555"/>
        <dbReference type="Rhea" id="RHEA-COMP:13556"/>
        <dbReference type="ChEBI" id="CHEBI:29950"/>
        <dbReference type="ChEBI" id="CHEBI:82612"/>
        <dbReference type="ChEBI" id="CHEBI:137386"/>
        <dbReference type="ChEBI" id="CHEBI:137387"/>
        <dbReference type="EC" id="2.1.1.63"/>
    </reaction>
</comment>
<dbReference type="GO" id="GO:0003908">
    <property type="term" value="F:methylated-DNA-[protein]-cysteine S-methyltransferase activity"/>
    <property type="evidence" value="ECO:0007669"/>
    <property type="project" value="UniProtKB-UniRule"/>
</dbReference>
<dbReference type="OrthoDB" id="9802228at2"/>
<dbReference type="RefSeq" id="WP_146805171.1">
    <property type="nucleotide sequence ID" value="NZ_BJUA01000002.1"/>
</dbReference>
<evidence type="ECO:0000256" key="5">
    <source>
        <dbReference type="ARBA" id="ARBA00022679"/>
    </source>
</evidence>
<evidence type="ECO:0000256" key="4">
    <source>
        <dbReference type="ARBA" id="ARBA00022603"/>
    </source>
</evidence>
<evidence type="ECO:0000256" key="1">
    <source>
        <dbReference type="ARBA" id="ARBA00001286"/>
    </source>
</evidence>
<evidence type="ECO:0000256" key="8">
    <source>
        <dbReference type="ARBA" id="ARBA00049348"/>
    </source>
</evidence>
<dbReference type="Gene3D" id="1.10.10.10">
    <property type="entry name" value="Winged helix-like DNA-binding domain superfamily/Winged helix DNA-binding domain"/>
    <property type="match status" value="1"/>
</dbReference>
<dbReference type="InterPro" id="IPR001497">
    <property type="entry name" value="MethylDNA_cys_MeTrfase_AS"/>
</dbReference>
<dbReference type="PANTHER" id="PTHR10815">
    <property type="entry name" value="METHYLATED-DNA--PROTEIN-CYSTEINE METHYLTRANSFERASE"/>
    <property type="match status" value="1"/>
</dbReference>
<evidence type="ECO:0000256" key="9">
    <source>
        <dbReference type="HAMAP-Rule" id="MF_00772"/>
    </source>
</evidence>
<dbReference type="SUPFAM" id="SSF53155">
    <property type="entry name" value="Methylated DNA-protein cysteine methyltransferase domain"/>
    <property type="match status" value="1"/>
</dbReference>
<feature type="domain" description="Methylated-DNA-[protein]-cysteine S-methyltransferase DNA binding" evidence="10">
    <location>
        <begin position="136"/>
        <end position="214"/>
    </location>
</feature>
<keyword evidence="7 9" id="KW-0234">DNA repair</keyword>
<dbReference type="InterPro" id="IPR036631">
    <property type="entry name" value="MGMT_N_sf"/>
</dbReference>
<dbReference type="InterPro" id="IPR036217">
    <property type="entry name" value="MethylDNA_cys_MeTrfase_DNAb"/>
</dbReference>
<dbReference type="NCBIfam" id="TIGR00589">
    <property type="entry name" value="ogt"/>
    <property type="match status" value="1"/>
</dbReference>
<dbReference type="Pfam" id="PF02870">
    <property type="entry name" value="Methyltransf_1N"/>
    <property type="match status" value="1"/>
</dbReference>
<feature type="active site" description="Nucleophile; methyl group acceptor" evidence="9">
    <location>
        <position position="186"/>
    </location>
</feature>
<accession>A0A510UUN0</accession>
<comment type="catalytic activity">
    <reaction evidence="8 9">
        <text>a 6-O-methyl-2'-deoxyguanosine in DNA + L-cysteinyl-[protein] = S-methyl-L-cysteinyl-[protein] + a 2'-deoxyguanosine in DNA</text>
        <dbReference type="Rhea" id="RHEA:24000"/>
        <dbReference type="Rhea" id="RHEA-COMP:10131"/>
        <dbReference type="Rhea" id="RHEA-COMP:10132"/>
        <dbReference type="Rhea" id="RHEA-COMP:11367"/>
        <dbReference type="Rhea" id="RHEA-COMP:11368"/>
        <dbReference type="ChEBI" id="CHEBI:29950"/>
        <dbReference type="ChEBI" id="CHEBI:82612"/>
        <dbReference type="ChEBI" id="CHEBI:85445"/>
        <dbReference type="ChEBI" id="CHEBI:85448"/>
        <dbReference type="EC" id="2.1.1.63"/>
    </reaction>
</comment>
<dbReference type="FunFam" id="1.10.10.10:FF:000214">
    <property type="entry name" value="Methylated-DNA--protein-cysteine methyltransferase"/>
    <property type="match status" value="1"/>
</dbReference>
<dbReference type="Proteomes" id="UP000321386">
    <property type="component" value="Unassembled WGS sequence"/>
</dbReference>
<dbReference type="Pfam" id="PF01035">
    <property type="entry name" value="DNA_binding_1"/>
    <property type="match status" value="1"/>
</dbReference>
<organism evidence="12 13">
    <name type="scientific">Cellulomonas persica</name>
    <dbReference type="NCBI Taxonomy" id="76861"/>
    <lineage>
        <taxon>Bacteria</taxon>
        <taxon>Bacillati</taxon>
        <taxon>Actinomycetota</taxon>
        <taxon>Actinomycetes</taxon>
        <taxon>Micrococcales</taxon>
        <taxon>Cellulomonadaceae</taxon>
        <taxon>Cellulomonas</taxon>
    </lineage>
</organism>
<dbReference type="InterPro" id="IPR014048">
    <property type="entry name" value="MethylDNA_cys_MeTrfase_DNA-bd"/>
</dbReference>
<evidence type="ECO:0000259" key="11">
    <source>
        <dbReference type="Pfam" id="PF02870"/>
    </source>
</evidence>
<dbReference type="CDD" id="cd06445">
    <property type="entry name" value="ATase"/>
    <property type="match status" value="1"/>
</dbReference>
<comment type="miscellaneous">
    <text evidence="9">This enzyme catalyzes only one turnover and therefore is not strictly catalytic. According to one definition, an enzyme is a biocatalyst that acts repeatedly and over many reaction cycles.</text>
</comment>
<reference evidence="12 13" key="1">
    <citation type="submission" date="2019-07" db="EMBL/GenBank/DDBJ databases">
        <title>Whole genome shotgun sequence of Cellulomonas persica NBRC 101101.</title>
        <authorList>
            <person name="Hosoyama A."/>
            <person name="Uohara A."/>
            <person name="Ohji S."/>
            <person name="Ichikawa N."/>
        </authorList>
    </citation>
    <scope>NUCLEOTIDE SEQUENCE [LARGE SCALE GENOMIC DNA]</scope>
    <source>
        <strain evidence="12 13">NBRC 101101</strain>
    </source>
</reference>
<dbReference type="InterPro" id="IPR036388">
    <property type="entry name" value="WH-like_DNA-bd_sf"/>
</dbReference>
<proteinExistence type="inferred from homology"/>
<comment type="caution">
    <text evidence="12">The sequence shown here is derived from an EMBL/GenBank/DDBJ whole genome shotgun (WGS) entry which is preliminary data.</text>
</comment>
<keyword evidence="6 9" id="KW-0227">DNA damage</keyword>
<evidence type="ECO:0000256" key="6">
    <source>
        <dbReference type="ARBA" id="ARBA00022763"/>
    </source>
</evidence>
<name>A0A510UUN0_9CELL</name>
<protein>
    <recommendedName>
        <fullName evidence="9">Methylated-DNA--protein-cysteine methyltransferase</fullName>
        <ecNumber evidence="9">2.1.1.63</ecNumber>
    </recommendedName>
    <alternativeName>
        <fullName evidence="9">6-O-methylguanine-DNA methyltransferase</fullName>
        <shortName evidence="9">MGMT</shortName>
    </alternativeName>
    <alternativeName>
        <fullName evidence="9">O-6-methylguanine-DNA-alkyltransferase</fullName>
    </alternativeName>
</protein>
<sequence>MTAHENGEIRPTALTARTTDALAAALAPVDDATLDGLRTLLAERAERDGLLDVAYRTVDGPLGTLLVAATPAGLVRVAFEVQDHAAVLADLAARVSPRVLAVPRRLDAVARQLDEYFAGTRRRFDLPLDLRLSHGFRRAVVEHLAEIAYGRTASYAQVAAAAGSPRAVRAVGTACALNPVPVVVPCHRVVRSDGTPGRYAGGAAAKAALLALEADGVAPGGDRGGRPA</sequence>
<evidence type="ECO:0000256" key="7">
    <source>
        <dbReference type="ARBA" id="ARBA00023204"/>
    </source>
</evidence>
<dbReference type="SUPFAM" id="SSF46767">
    <property type="entry name" value="Methylated DNA-protein cysteine methyltransferase, C-terminal domain"/>
    <property type="match status" value="1"/>
</dbReference>
<dbReference type="EMBL" id="BJUA01000002">
    <property type="protein sequence ID" value="GEK16890.1"/>
    <property type="molecule type" value="Genomic_DNA"/>
</dbReference>
<dbReference type="PROSITE" id="PS00374">
    <property type="entry name" value="MGMT"/>
    <property type="match status" value="1"/>
</dbReference>
<comment type="subcellular location">
    <subcellularLocation>
        <location evidence="9">Cytoplasm</location>
    </subcellularLocation>
</comment>
<dbReference type="Gene3D" id="3.30.160.70">
    <property type="entry name" value="Methylated DNA-protein cysteine methyltransferase domain"/>
    <property type="match status" value="1"/>
</dbReference>
<feature type="domain" description="Methylguanine DNA methyltransferase ribonuclease-like" evidence="11">
    <location>
        <begin position="54"/>
        <end position="130"/>
    </location>
</feature>
<dbReference type="GO" id="GO:0006307">
    <property type="term" value="P:DNA alkylation repair"/>
    <property type="evidence" value="ECO:0007669"/>
    <property type="project" value="UniProtKB-UniRule"/>
</dbReference>
<gene>
    <name evidence="12" type="primary">ogt</name>
    <name evidence="12" type="ORF">CPE01_06230</name>
</gene>
<dbReference type="InterPro" id="IPR023546">
    <property type="entry name" value="MGMT"/>
</dbReference>
<dbReference type="PANTHER" id="PTHR10815:SF5">
    <property type="entry name" value="METHYLATED-DNA--PROTEIN-CYSTEINE METHYLTRANSFERASE"/>
    <property type="match status" value="1"/>
</dbReference>
<dbReference type="GO" id="GO:0005737">
    <property type="term" value="C:cytoplasm"/>
    <property type="evidence" value="ECO:0007669"/>
    <property type="project" value="UniProtKB-SubCell"/>
</dbReference>
<dbReference type="GO" id="GO:0032259">
    <property type="term" value="P:methylation"/>
    <property type="evidence" value="ECO:0007669"/>
    <property type="project" value="UniProtKB-KW"/>
</dbReference>
<comment type="similarity">
    <text evidence="2 9">Belongs to the MGMT family.</text>
</comment>
<evidence type="ECO:0000259" key="10">
    <source>
        <dbReference type="Pfam" id="PF01035"/>
    </source>
</evidence>
<evidence type="ECO:0000256" key="3">
    <source>
        <dbReference type="ARBA" id="ARBA00022490"/>
    </source>
</evidence>
<keyword evidence="3 9" id="KW-0963">Cytoplasm</keyword>
<keyword evidence="4 9" id="KW-0489">Methyltransferase</keyword>
<comment type="function">
    <text evidence="9">Involved in the cellular defense against the biological effects of O6-methylguanine (O6-MeG) and O4-methylthymine (O4-MeT) in DNA. Repairs the methylated nucleobase in DNA by stoichiometrically transferring the methyl group to a cysteine residue in the enzyme. This is a suicide reaction: the enzyme is irreversibly inactivated.</text>
</comment>
<dbReference type="AlphaFoldDB" id="A0A510UUN0"/>
<dbReference type="EC" id="2.1.1.63" evidence="9"/>
<dbReference type="InterPro" id="IPR008332">
    <property type="entry name" value="MethylG_MeTrfase_N"/>
</dbReference>
<evidence type="ECO:0000313" key="13">
    <source>
        <dbReference type="Proteomes" id="UP000321386"/>
    </source>
</evidence>
<dbReference type="HAMAP" id="MF_00772">
    <property type="entry name" value="OGT"/>
    <property type="match status" value="1"/>
</dbReference>